<sequence>MSADVSAYASRPWLALYREGTGPSLVVDHPTMLDAFRAALARDPRAVAVYYFDRGLTFAEIDSRSDALAVALTERGFVRGDRLALYLQNDPAFVIGLVAAWKIGGTAVAVNPMNKARELSYILVDSAATALLCLDELYRDVARAVIDGGGTAVRAVVTYSALDEQTRDDARVFSGAARISSDPALDLESVYQQHAGGRPEPSRPAAGDTAVLMYTSGTTGVPKGAMNTHANLAFNAQTYRDWIGLDADDRVLGVAPLFHITGLVGHIGLAMVAGCPLILAHRFEPGVVLDAIRERRPTFTVGSITVFTALTAIPGVTKGDWSSFRAVFSGGAPIAPALEAAFAEQTGLYIHNIYGLTETSSPSHAVPFGARAPVDQKTGALSVGVPVFDTIVRILGEDGEELPVGEVGEIVVAGPQVVPGYWNRPDATAASLPGGELRTGDVGFMDADGWFYLVDRKKDMINASGYKVWPREVEDVLYGHPAVREVAVVGVPDEYRGETVKAFVSLQPGADVTEDELIDYARRNMAAYKYPRSIAFVPDLPKTVTGKILRRELRQVTA</sequence>
<dbReference type="InterPro" id="IPR050237">
    <property type="entry name" value="ATP-dep_AMP-bd_enzyme"/>
</dbReference>
<dbReference type="EMBL" id="BAABFR010000056">
    <property type="protein sequence ID" value="GAA4397605.1"/>
    <property type="molecule type" value="Genomic_DNA"/>
</dbReference>
<dbReference type="InterPro" id="IPR025110">
    <property type="entry name" value="AMP-bd_C"/>
</dbReference>
<dbReference type="RefSeq" id="WP_344997971.1">
    <property type="nucleotide sequence ID" value="NZ_BAABFR010000056.1"/>
</dbReference>
<dbReference type="PANTHER" id="PTHR43767:SF1">
    <property type="entry name" value="NONRIBOSOMAL PEPTIDE SYNTHASE PES1 (EUROFUNG)-RELATED"/>
    <property type="match status" value="1"/>
</dbReference>
<accession>A0ABP8JXG2</accession>
<evidence type="ECO:0008006" key="5">
    <source>
        <dbReference type="Google" id="ProtNLM"/>
    </source>
</evidence>
<proteinExistence type="predicted"/>
<dbReference type="Pfam" id="PF13193">
    <property type="entry name" value="AMP-binding_C"/>
    <property type="match status" value="1"/>
</dbReference>
<organism evidence="3 4">
    <name type="scientific">Tsukamurella soli</name>
    <dbReference type="NCBI Taxonomy" id="644556"/>
    <lineage>
        <taxon>Bacteria</taxon>
        <taxon>Bacillati</taxon>
        <taxon>Actinomycetota</taxon>
        <taxon>Actinomycetes</taxon>
        <taxon>Mycobacteriales</taxon>
        <taxon>Tsukamurellaceae</taxon>
        <taxon>Tsukamurella</taxon>
    </lineage>
</organism>
<evidence type="ECO:0000259" key="2">
    <source>
        <dbReference type="Pfam" id="PF13193"/>
    </source>
</evidence>
<evidence type="ECO:0000259" key="1">
    <source>
        <dbReference type="Pfam" id="PF00501"/>
    </source>
</evidence>
<protein>
    <recommendedName>
        <fullName evidence="5">Long-chain acyl-CoA synthetase</fullName>
    </recommendedName>
</protein>
<feature type="domain" description="AMP-binding enzyme C-terminal" evidence="2">
    <location>
        <begin position="472"/>
        <end position="547"/>
    </location>
</feature>
<dbReference type="Proteomes" id="UP001500635">
    <property type="component" value="Unassembled WGS sequence"/>
</dbReference>
<comment type="caution">
    <text evidence="3">The sequence shown here is derived from an EMBL/GenBank/DDBJ whole genome shotgun (WGS) entry which is preliminary data.</text>
</comment>
<dbReference type="Gene3D" id="3.40.50.12780">
    <property type="entry name" value="N-terminal domain of ligase-like"/>
    <property type="match status" value="1"/>
</dbReference>
<feature type="domain" description="AMP-dependent synthetase/ligase" evidence="1">
    <location>
        <begin position="36"/>
        <end position="422"/>
    </location>
</feature>
<evidence type="ECO:0000313" key="3">
    <source>
        <dbReference type="EMBL" id="GAA4397605.1"/>
    </source>
</evidence>
<name>A0ABP8JXG2_9ACTN</name>
<dbReference type="InterPro" id="IPR045851">
    <property type="entry name" value="AMP-bd_C_sf"/>
</dbReference>
<evidence type="ECO:0000313" key="4">
    <source>
        <dbReference type="Proteomes" id="UP001500635"/>
    </source>
</evidence>
<dbReference type="PROSITE" id="PS00455">
    <property type="entry name" value="AMP_BINDING"/>
    <property type="match status" value="1"/>
</dbReference>
<reference evidence="4" key="1">
    <citation type="journal article" date="2019" name="Int. J. Syst. Evol. Microbiol.">
        <title>The Global Catalogue of Microorganisms (GCM) 10K type strain sequencing project: providing services to taxonomists for standard genome sequencing and annotation.</title>
        <authorList>
            <consortium name="The Broad Institute Genomics Platform"/>
            <consortium name="The Broad Institute Genome Sequencing Center for Infectious Disease"/>
            <person name="Wu L."/>
            <person name="Ma J."/>
        </authorList>
    </citation>
    <scope>NUCLEOTIDE SEQUENCE [LARGE SCALE GENOMIC DNA]</scope>
    <source>
        <strain evidence="4">JCM 17688</strain>
    </source>
</reference>
<dbReference type="Gene3D" id="3.30.300.30">
    <property type="match status" value="1"/>
</dbReference>
<dbReference type="PANTHER" id="PTHR43767">
    <property type="entry name" value="LONG-CHAIN-FATTY-ACID--COA LIGASE"/>
    <property type="match status" value="1"/>
</dbReference>
<keyword evidence="4" id="KW-1185">Reference proteome</keyword>
<dbReference type="InterPro" id="IPR020845">
    <property type="entry name" value="AMP-binding_CS"/>
</dbReference>
<dbReference type="InterPro" id="IPR000873">
    <property type="entry name" value="AMP-dep_synth/lig_dom"/>
</dbReference>
<dbReference type="SUPFAM" id="SSF56801">
    <property type="entry name" value="Acetyl-CoA synthetase-like"/>
    <property type="match status" value="1"/>
</dbReference>
<dbReference type="InterPro" id="IPR042099">
    <property type="entry name" value="ANL_N_sf"/>
</dbReference>
<gene>
    <name evidence="3" type="ORF">GCM10023147_33100</name>
</gene>
<dbReference type="Pfam" id="PF00501">
    <property type="entry name" value="AMP-binding"/>
    <property type="match status" value="1"/>
</dbReference>